<feature type="transmembrane region" description="Helical" evidence="1">
    <location>
        <begin position="166"/>
        <end position="189"/>
    </location>
</feature>
<gene>
    <name evidence="2" type="ORF">ACFQZU_12635</name>
</gene>
<reference evidence="3" key="1">
    <citation type="journal article" date="2019" name="Int. J. Syst. Evol. Microbiol.">
        <title>The Global Catalogue of Microorganisms (GCM) 10K type strain sequencing project: providing services to taxonomists for standard genome sequencing and annotation.</title>
        <authorList>
            <consortium name="The Broad Institute Genomics Platform"/>
            <consortium name="The Broad Institute Genome Sequencing Center for Infectious Disease"/>
            <person name="Wu L."/>
            <person name="Ma J."/>
        </authorList>
    </citation>
    <scope>NUCLEOTIDE SEQUENCE [LARGE SCALE GENOMIC DNA]</scope>
    <source>
        <strain evidence="3">CCUG 63369</strain>
    </source>
</reference>
<evidence type="ECO:0000256" key="1">
    <source>
        <dbReference type="SAM" id="Phobius"/>
    </source>
</evidence>
<evidence type="ECO:0000313" key="2">
    <source>
        <dbReference type="EMBL" id="MFD0802153.1"/>
    </source>
</evidence>
<keyword evidence="3" id="KW-1185">Reference proteome</keyword>
<evidence type="ECO:0000313" key="3">
    <source>
        <dbReference type="Proteomes" id="UP001596956"/>
    </source>
</evidence>
<keyword evidence="1" id="KW-0812">Transmembrane</keyword>
<organism evidence="2 3">
    <name type="scientific">Streptomonospora algeriensis</name>
    <dbReference type="NCBI Taxonomy" id="995084"/>
    <lineage>
        <taxon>Bacteria</taxon>
        <taxon>Bacillati</taxon>
        <taxon>Actinomycetota</taxon>
        <taxon>Actinomycetes</taxon>
        <taxon>Streptosporangiales</taxon>
        <taxon>Nocardiopsidaceae</taxon>
        <taxon>Streptomonospora</taxon>
    </lineage>
</organism>
<sequence length="236" mass="26045">MTLHSSRAETVEFNLGFPRLYREELEEIARILREECESDLLIDFHDERGRTGTEPADFTHYAENHDSPEVLQRLTMSGARGTTRMLLEFSRSGNKLVITTPDNSSRGAAGQIREICRANRRLTWRTHPPDDTWGVPLATLASMTTAASGAAAASRLFGDQAEEMPVMVGVVVAILFAVTAVVIGGNVAARPLLINMPRSERPSLWQRHRRDSVTLVLGGVIGYLGSHIPSPWNLIS</sequence>
<accession>A0ABW3BHB8</accession>
<name>A0ABW3BHB8_9ACTN</name>
<protein>
    <submittedName>
        <fullName evidence="2">Uncharacterized protein</fullName>
    </submittedName>
</protein>
<dbReference type="Proteomes" id="UP001596956">
    <property type="component" value="Unassembled WGS sequence"/>
</dbReference>
<keyword evidence="1" id="KW-0472">Membrane</keyword>
<keyword evidence="1" id="KW-1133">Transmembrane helix</keyword>
<feature type="transmembrane region" description="Helical" evidence="1">
    <location>
        <begin position="210"/>
        <end position="228"/>
    </location>
</feature>
<proteinExistence type="predicted"/>
<comment type="caution">
    <text evidence="2">The sequence shown here is derived from an EMBL/GenBank/DDBJ whole genome shotgun (WGS) entry which is preliminary data.</text>
</comment>
<dbReference type="EMBL" id="JBHTHR010000387">
    <property type="protein sequence ID" value="MFD0802153.1"/>
    <property type="molecule type" value="Genomic_DNA"/>
</dbReference>